<sequence>MQIEVRLFSGLESCVPGAKFGQPIKIEVTENFNGRMLLEKLNIPEKMAYSLFVNGINQSFEAFFSDGDRL</sequence>
<evidence type="ECO:0000313" key="2">
    <source>
        <dbReference type="Proteomes" id="UP000054705"/>
    </source>
</evidence>
<comment type="caution">
    <text evidence="1">The sequence shown here is derived from an EMBL/GenBank/DDBJ whole genome shotgun (WGS) entry which is preliminary data.</text>
</comment>
<dbReference type="Proteomes" id="UP000054705">
    <property type="component" value="Unassembled WGS sequence"/>
</dbReference>
<reference evidence="2" key="1">
    <citation type="journal article" date="2015" name="MBio">
        <title>Genome-Resolved Metagenomic Analysis Reveals Roles for Candidate Phyla and Other Microbial Community Members in Biogeochemical Transformations in Oil Reservoirs.</title>
        <authorList>
            <person name="Hu P."/>
            <person name="Tom L."/>
            <person name="Singh A."/>
            <person name="Thomas B.C."/>
            <person name="Baker B.J."/>
            <person name="Piceno Y.M."/>
            <person name="Andersen G.L."/>
            <person name="Banfield J.F."/>
        </authorList>
    </citation>
    <scope>NUCLEOTIDE SEQUENCE [LARGE SCALE GENOMIC DNA]</scope>
</reference>
<organism evidence="1 2">
    <name type="scientific">Pelotomaculum thermopropionicum</name>
    <dbReference type="NCBI Taxonomy" id="110500"/>
    <lineage>
        <taxon>Bacteria</taxon>
        <taxon>Bacillati</taxon>
        <taxon>Bacillota</taxon>
        <taxon>Clostridia</taxon>
        <taxon>Eubacteriales</taxon>
        <taxon>Desulfotomaculaceae</taxon>
        <taxon>Pelotomaculum</taxon>
    </lineage>
</organism>
<dbReference type="AlphaFoldDB" id="A0A124FZF1"/>
<evidence type="ECO:0000313" key="1">
    <source>
        <dbReference type="EMBL" id="KUK84072.1"/>
    </source>
</evidence>
<protein>
    <submittedName>
        <fullName evidence="1">Molybdopterin converting factor, small subunit</fullName>
    </submittedName>
</protein>
<name>A0A124FZF1_9FIRM</name>
<accession>A0A124FZF1</accession>
<dbReference type="EMBL" id="LGGS01000006">
    <property type="protein sequence ID" value="KUK84072.1"/>
    <property type="molecule type" value="Genomic_DNA"/>
</dbReference>
<proteinExistence type="predicted"/>
<gene>
    <name evidence="1" type="ORF">XD97_0045</name>
</gene>